<organism evidence="2 3">
    <name type="scientific">Geodia barretti</name>
    <name type="common">Barrett's horny sponge</name>
    <dbReference type="NCBI Taxonomy" id="519541"/>
    <lineage>
        <taxon>Eukaryota</taxon>
        <taxon>Metazoa</taxon>
        <taxon>Porifera</taxon>
        <taxon>Demospongiae</taxon>
        <taxon>Heteroscleromorpha</taxon>
        <taxon>Tetractinellida</taxon>
        <taxon>Astrophorina</taxon>
        <taxon>Geodiidae</taxon>
        <taxon>Geodia</taxon>
    </lineage>
</organism>
<name>A0AA35WD41_GEOBA</name>
<dbReference type="Proteomes" id="UP001174909">
    <property type="component" value="Unassembled WGS sequence"/>
</dbReference>
<reference evidence="2" key="1">
    <citation type="submission" date="2023-03" db="EMBL/GenBank/DDBJ databases">
        <authorList>
            <person name="Steffen K."/>
            <person name="Cardenas P."/>
        </authorList>
    </citation>
    <scope>NUCLEOTIDE SEQUENCE</scope>
</reference>
<protein>
    <submittedName>
        <fullName evidence="2">Uncharacterized protein</fullName>
    </submittedName>
</protein>
<evidence type="ECO:0000313" key="2">
    <source>
        <dbReference type="EMBL" id="CAI8008907.1"/>
    </source>
</evidence>
<feature type="chain" id="PRO_5041254131" evidence="1">
    <location>
        <begin position="21"/>
        <end position="178"/>
    </location>
</feature>
<keyword evidence="3" id="KW-1185">Reference proteome</keyword>
<gene>
    <name evidence="2" type="ORF">GBAR_LOCUS6056</name>
</gene>
<accession>A0AA35WD41</accession>
<keyword evidence="1" id="KW-0732">Signal</keyword>
<evidence type="ECO:0000313" key="3">
    <source>
        <dbReference type="Proteomes" id="UP001174909"/>
    </source>
</evidence>
<sequence>MWRSIAAGCLLLCAAQFAWSLGEYSRTASYDDQIVVRCTDKLKGTIQLLQQNTDLWHVGQDTVDLRMARRTFARVQQYIPECRVLIDNVEEHIQQAEAEMFPARLQEEEVWAQSVLESVLNTKASLAECQAAIENWEKARFQEGTNAWFQEYHTYDAIVMWYQKEAEEHPNLVRYVRV</sequence>
<dbReference type="AlphaFoldDB" id="A0AA35WD41"/>
<proteinExistence type="predicted"/>
<feature type="signal peptide" evidence="1">
    <location>
        <begin position="1"/>
        <end position="20"/>
    </location>
</feature>
<dbReference type="EMBL" id="CASHTH010000907">
    <property type="protein sequence ID" value="CAI8008907.1"/>
    <property type="molecule type" value="Genomic_DNA"/>
</dbReference>
<evidence type="ECO:0000256" key="1">
    <source>
        <dbReference type="SAM" id="SignalP"/>
    </source>
</evidence>
<comment type="caution">
    <text evidence="2">The sequence shown here is derived from an EMBL/GenBank/DDBJ whole genome shotgun (WGS) entry which is preliminary data.</text>
</comment>